<dbReference type="Pfam" id="PF07238">
    <property type="entry name" value="PilZ"/>
    <property type="match status" value="1"/>
</dbReference>
<accession>A0A1T5F7J8</accession>
<dbReference type="OrthoDB" id="7391081at2"/>
<proteinExistence type="predicted"/>
<feature type="domain" description="PilZ" evidence="1">
    <location>
        <begin position="40"/>
        <end position="98"/>
    </location>
</feature>
<dbReference type="STRING" id="439228.SAMN06295920_108221"/>
<evidence type="ECO:0000259" key="1">
    <source>
        <dbReference type="Pfam" id="PF07238"/>
    </source>
</evidence>
<organism evidence="2 3">
    <name type="scientific">Rhizorhabdus histidinilytica</name>
    <dbReference type="NCBI Taxonomy" id="439228"/>
    <lineage>
        <taxon>Bacteria</taxon>
        <taxon>Pseudomonadati</taxon>
        <taxon>Pseudomonadota</taxon>
        <taxon>Alphaproteobacteria</taxon>
        <taxon>Sphingomonadales</taxon>
        <taxon>Sphingomonadaceae</taxon>
        <taxon>Rhizorhabdus</taxon>
    </lineage>
</organism>
<evidence type="ECO:0000313" key="2">
    <source>
        <dbReference type="EMBL" id="SKB92091.1"/>
    </source>
</evidence>
<dbReference type="Proteomes" id="UP000189818">
    <property type="component" value="Unassembled WGS sequence"/>
</dbReference>
<keyword evidence="3" id="KW-1185">Reference proteome</keyword>
<evidence type="ECO:0000313" key="3">
    <source>
        <dbReference type="Proteomes" id="UP000189818"/>
    </source>
</evidence>
<reference evidence="3" key="1">
    <citation type="submission" date="2017-02" db="EMBL/GenBank/DDBJ databases">
        <authorList>
            <person name="Varghese N."/>
            <person name="Submissions S."/>
        </authorList>
    </citation>
    <scope>NUCLEOTIDE SEQUENCE [LARGE SCALE GENOMIC DNA]</scope>
    <source>
        <strain evidence="3">UM2</strain>
    </source>
</reference>
<dbReference type="EMBL" id="FUYM01000008">
    <property type="protein sequence ID" value="SKB92091.1"/>
    <property type="molecule type" value="Genomic_DNA"/>
</dbReference>
<protein>
    <submittedName>
        <fullName evidence="2">PilZ domain-containing protein</fullName>
    </submittedName>
</protein>
<dbReference type="RefSeq" id="WP_079649570.1">
    <property type="nucleotide sequence ID" value="NZ_FUYM01000008.1"/>
</dbReference>
<gene>
    <name evidence="2" type="ORF">SAMN06295920_108221</name>
</gene>
<sequence length="129" mass="14071">MADIAGEAPPQPGNRLRKRDSLLLMGTVKAAGDYARETQPIRIRNLSSTGLMADSEVEYDVGAHVEIGLRGIGLIQGEIVWVRGGRMGITFGETIDPKRARLPVTAGSDDHLRKVIDMGRVRRPGLRID</sequence>
<dbReference type="InterPro" id="IPR009875">
    <property type="entry name" value="PilZ_domain"/>
</dbReference>
<dbReference type="AlphaFoldDB" id="A0A1T5F7J8"/>
<dbReference type="GO" id="GO:0035438">
    <property type="term" value="F:cyclic-di-GMP binding"/>
    <property type="evidence" value="ECO:0007669"/>
    <property type="project" value="InterPro"/>
</dbReference>
<name>A0A1T5F7J8_9SPHN</name>